<evidence type="ECO:0000313" key="5">
    <source>
        <dbReference type="Proteomes" id="UP001208534"/>
    </source>
</evidence>
<feature type="domain" description="Phage tail fibre protein N-terminal" evidence="2">
    <location>
        <begin position="5"/>
        <end position="142"/>
    </location>
</feature>
<dbReference type="EMBL" id="JAHPRE010000006">
    <property type="protein sequence ID" value="MCU4395804.1"/>
    <property type="molecule type" value="Genomic_DNA"/>
</dbReference>
<protein>
    <submittedName>
        <fullName evidence="4">Phage tail protein</fullName>
    </submittedName>
</protein>
<dbReference type="InterPro" id="IPR053827">
    <property type="entry name" value="Gp10_C"/>
</dbReference>
<dbReference type="InterPro" id="IPR007932">
    <property type="entry name" value="Receptor-recog_Gp38"/>
</dbReference>
<evidence type="ECO:0000259" key="1">
    <source>
        <dbReference type="Pfam" id="PF05268"/>
    </source>
</evidence>
<evidence type="ECO:0000313" key="4">
    <source>
        <dbReference type="EMBL" id="MCU4395804.1"/>
    </source>
</evidence>
<dbReference type="Pfam" id="PF21939">
    <property type="entry name" value="Gp10_C"/>
    <property type="match status" value="1"/>
</dbReference>
<dbReference type="Pfam" id="PF12571">
    <property type="entry name" value="Phage_tail_fib"/>
    <property type="match status" value="1"/>
</dbReference>
<organism evidence="4 5">
    <name type="scientific">Acinetobacter junii</name>
    <dbReference type="NCBI Taxonomy" id="40215"/>
    <lineage>
        <taxon>Bacteria</taxon>
        <taxon>Pseudomonadati</taxon>
        <taxon>Pseudomonadota</taxon>
        <taxon>Gammaproteobacteria</taxon>
        <taxon>Moraxellales</taxon>
        <taxon>Moraxellaceae</taxon>
        <taxon>Acinetobacter</taxon>
    </lineage>
</organism>
<dbReference type="Pfam" id="PF05268">
    <property type="entry name" value="GP38"/>
    <property type="match status" value="1"/>
</dbReference>
<dbReference type="Proteomes" id="UP001208534">
    <property type="component" value="Unassembled WGS sequence"/>
</dbReference>
<feature type="domain" description="Baseplate structural protein Gp10 C-terminal" evidence="3">
    <location>
        <begin position="187"/>
        <end position="330"/>
    </location>
</feature>
<accession>A0AAW5R8H0</accession>
<proteinExistence type="predicted"/>
<name>A0AAW5R8H0_ACIJU</name>
<dbReference type="AlphaFoldDB" id="A0AAW5R8H0"/>
<gene>
    <name evidence="4" type="ORF">KTH64_02210</name>
</gene>
<dbReference type="InterPro" id="IPR022225">
    <property type="entry name" value="Phage_tail_fibre_N"/>
</dbReference>
<dbReference type="RefSeq" id="WP_262578374.1">
    <property type="nucleotide sequence ID" value="NZ_JAHPRE010000006.1"/>
</dbReference>
<reference evidence="4" key="1">
    <citation type="submission" date="2021-06" db="EMBL/GenBank/DDBJ databases">
        <title>Propagation of a rapidly emergent carbapenem-resistant Acinetobacter baumannii lineage by various extra-hospital transmission networks.</title>
        <authorList>
            <person name="Calix J."/>
        </authorList>
    </citation>
    <scope>NUCLEOTIDE SEQUENCE</scope>
    <source>
        <strain evidence="4">WU_MDCI_Aw63</strain>
    </source>
</reference>
<sequence>MAIQFYLTSAGRNAALNAASLGLNVSLAHIAVGSGKYDPSNAMTLANSALVSEIERYPLNGGSVEPLSHTLRFVANIEPTQTADGYEIGLITDQGVLFAIAATTSNTPLIRLVANIVSIVTFGLLLENINVANINISIDPNTPIAIALMNQHLNHANPHPQYALLTALQSALERIYVLENKVIEDIKIGDIFFTTKNFANSDEVAAHKKYGKWIRISEGKTLVGLSTKQDDPIWTKTIGSSFGEYTHQLTEDELAKCKPSIRLAHEQGGTQDKTGFPNTNATRWVTHSGSQPDHSECFDDGTGNPLGSIGGDQPHNNVQPSFVVGMWLRIPENYTITASANSVNEGDSLSFVLETIDIPQGTLVPWIISRIQSADISPSVLNGAFLIGSDGKASYSLEITEDYATEGDEILRISLVNNPYIFCDVIIKDTSKTTEVVISNAYGNTSNFTEGYFIKPSINLYDAFQTLIGRAPLPNEKILFIVESDVAIIANDLASAAINGDERWLNNERKLRNFGLISGRGGNPAWNDQNYSVYPPTGPFYDATQGGTAIKSTYSIPLNIENYGLIAGGGGGGGAAGGDQDSAIIAGGGGAPLGIFHPNKSFQPHTNPTEATILNFGEGGKINTFNDNWWLGGNGGALGEAGAPGNHGSGTWLNGGEAGLIYEGNVTITNVEAGQTKGKLQ</sequence>
<evidence type="ECO:0000259" key="2">
    <source>
        <dbReference type="Pfam" id="PF12571"/>
    </source>
</evidence>
<evidence type="ECO:0000259" key="3">
    <source>
        <dbReference type="Pfam" id="PF21939"/>
    </source>
</evidence>
<comment type="caution">
    <text evidence="4">The sequence shown here is derived from an EMBL/GenBank/DDBJ whole genome shotgun (WGS) entry which is preliminary data.</text>
</comment>
<feature type="domain" description="Receptor-recognising protein Gp38" evidence="1">
    <location>
        <begin position="506"/>
        <end position="675"/>
    </location>
</feature>